<evidence type="ECO:0000313" key="4">
    <source>
        <dbReference type="Proteomes" id="UP000536640"/>
    </source>
</evidence>
<accession>A0A840R724</accession>
<proteinExistence type="predicted"/>
<dbReference type="Gene3D" id="2.40.160.10">
    <property type="entry name" value="Porin"/>
    <property type="match status" value="1"/>
</dbReference>
<feature type="signal peptide" evidence="1">
    <location>
        <begin position="1"/>
        <end position="19"/>
    </location>
</feature>
<dbReference type="EMBL" id="JACHHW010000006">
    <property type="protein sequence ID" value="MBB5188286.1"/>
    <property type="molecule type" value="Genomic_DNA"/>
</dbReference>
<dbReference type="Pfam" id="PF13609">
    <property type="entry name" value="Porin_4"/>
    <property type="match status" value="1"/>
</dbReference>
<dbReference type="GO" id="GO:0019867">
    <property type="term" value="C:outer membrane"/>
    <property type="evidence" value="ECO:0007669"/>
    <property type="project" value="InterPro"/>
</dbReference>
<dbReference type="InterPro" id="IPR033900">
    <property type="entry name" value="Gram_neg_porin_domain"/>
</dbReference>
<dbReference type="RefSeq" id="WP_184463501.1">
    <property type="nucleotide sequence ID" value="NZ_JACHHW010000006.1"/>
</dbReference>
<gene>
    <name evidence="3" type="ORF">HNQ57_002565</name>
</gene>
<dbReference type="SUPFAM" id="SSF56935">
    <property type="entry name" value="Porins"/>
    <property type="match status" value="1"/>
</dbReference>
<dbReference type="GO" id="GO:0015288">
    <property type="term" value="F:porin activity"/>
    <property type="evidence" value="ECO:0007669"/>
    <property type="project" value="InterPro"/>
</dbReference>
<dbReference type="AlphaFoldDB" id="A0A840R724"/>
<keyword evidence="1" id="KW-0732">Signal</keyword>
<evidence type="ECO:0000313" key="3">
    <source>
        <dbReference type="EMBL" id="MBB5188286.1"/>
    </source>
</evidence>
<sequence>MKKTVLAAAIAALPFAAYAETAPSNAEMWQMIKKQQREIERLTAEQKQADSKINATADAVEKSATVADWANRTTIGGYGEHHFNHFKDKDDKVDAHRFVLFVGHQFSDTVRFFSEVEIEHGFVEDTADGSGPGELELEQAYIAWDFTQGHTLTMGQFLVPVGIMNETHEPDTFYGVERNNVEKEILPATWWETGVMVSGEILPGLRYDAALHSGLKIEFNPDPAKHGAVRGGRQKSANATAEDLAYTGRLVFNGISGLELAATYQHQQDVTQGAGDDGEADLIELQARYQWQNLTLTALAAEWDIDGTSFVANGSDKQEGQYVEASYKLTPSLGVFVRQGEWDNRANSGTDTEIEQVDVGVNYWLTKNVVIKADVSEQDGAKDDDSINLGLGWSF</sequence>
<reference evidence="3 4" key="1">
    <citation type="submission" date="2020-08" db="EMBL/GenBank/DDBJ databases">
        <title>Genomic Encyclopedia of Type Strains, Phase IV (KMG-IV): sequencing the most valuable type-strain genomes for metagenomic binning, comparative biology and taxonomic classification.</title>
        <authorList>
            <person name="Goeker M."/>
        </authorList>
    </citation>
    <scope>NUCLEOTIDE SEQUENCE [LARGE SCALE GENOMIC DNA]</scope>
    <source>
        <strain evidence="3 4">DSM 25701</strain>
    </source>
</reference>
<organism evidence="3 4">
    <name type="scientific">Zhongshania antarctica</name>
    <dbReference type="NCBI Taxonomy" id="641702"/>
    <lineage>
        <taxon>Bacteria</taxon>
        <taxon>Pseudomonadati</taxon>
        <taxon>Pseudomonadota</taxon>
        <taxon>Gammaproteobacteria</taxon>
        <taxon>Cellvibrionales</taxon>
        <taxon>Spongiibacteraceae</taxon>
        <taxon>Zhongshania</taxon>
    </lineage>
</organism>
<dbReference type="Proteomes" id="UP000536640">
    <property type="component" value="Unassembled WGS sequence"/>
</dbReference>
<dbReference type="InterPro" id="IPR023614">
    <property type="entry name" value="Porin_dom_sf"/>
</dbReference>
<keyword evidence="4" id="KW-1185">Reference proteome</keyword>
<feature type="domain" description="Porin" evidence="2">
    <location>
        <begin position="216"/>
        <end position="379"/>
    </location>
</feature>
<feature type="chain" id="PRO_5032628414" evidence="1">
    <location>
        <begin position="20"/>
        <end position="395"/>
    </location>
</feature>
<name>A0A840R724_9GAMM</name>
<dbReference type="NCBIfam" id="TIGR01414">
    <property type="entry name" value="autotrans_barl"/>
    <property type="match status" value="1"/>
</dbReference>
<evidence type="ECO:0000259" key="2">
    <source>
        <dbReference type="Pfam" id="PF13609"/>
    </source>
</evidence>
<protein>
    <submittedName>
        <fullName evidence="3">Putative porin</fullName>
    </submittedName>
</protein>
<comment type="caution">
    <text evidence="3">The sequence shown here is derived from an EMBL/GenBank/DDBJ whole genome shotgun (WGS) entry which is preliminary data.</text>
</comment>
<dbReference type="InterPro" id="IPR006315">
    <property type="entry name" value="OM_autotransptr_brl_dom"/>
</dbReference>
<evidence type="ECO:0000256" key="1">
    <source>
        <dbReference type="SAM" id="SignalP"/>
    </source>
</evidence>